<accession>A0A367IXB7</accession>
<name>A0A367IXB7_RHIAZ</name>
<evidence type="ECO:0000313" key="3">
    <source>
        <dbReference type="Proteomes" id="UP000252139"/>
    </source>
</evidence>
<dbReference type="InterPro" id="IPR035979">
    <property type="entry name" value="RBD_domain_sf"/>
</dbReference>
<keyword evidence="3" id="KW-1185">Reference proteome</keyword>
<feature type="region of interest" description="Disordered" evidence="1">
    <location>
        <begin position="130"/>
        <end position="149"/>
    </location>
</feature>
<feature type="region of interest" description="Disordered" evidence="1">
    <location>
        <begin position="1"/>
        <end position="23"/>
    </location>
</feature>
<dbReference type="GO" id="GO:0003676">
    <property type="term" value="F:nucleic acid binding"/>
    <property type="evidence" value="ECO:0007669"/>
    <property type="project" value="InterPro"/>
</dbReference>
<comment type="caution">
    <text evidence="2">The sequence shown here is derived from an EMBL/GenBank/DDBJ whole genome shotgun (WGS) entry which is preliminary data.</text>
</comment>
<sequence>MSRLSLTSRPNPPTSNKTSTVADPSKIIITKTVPQTVKGKLGSQVKKLSNTATTTITAPAITPLTKKKTAIVNSINSLSKSSNGSTLSILGSRLGPRSQQTQSVIPQQTTRITGSAYERSVIDGRSSISIRGRSNVTPPSSGLTIKGESGPTTVLISGLDRGANSEDVRCVCEEFGNVLRCEVLRNRMGESFGEAE</sequence>
<dbReference type="SUPFAM" id="SSF54928">
    <property type="entry name" value="RNA-binding domain, RBD"/>
    <property type="match status" value="1"/>
</dbReference>
<dbReference type="STRING" id="86630.A0A367IXB7"/>
<dbReference type="EMBL" id="PJQL01003142">
    <property type="protein sequence ID" value="RCH82121.1"/>
    <property type="molecule type" value="Genomic_DNA"/>
</dbReference>
<dbReference type="CDD" id="cd00590">
    <property type="entry name" value="RRM_SF"/>
    <property type="match status" value="1"/>
</dbReference>
<gene>
    <name evidence="2" type="ORF">CU097_006500</name>
</gene>
<organism evidence="2 3">
    <name type="scientific">Rhizopus azygosporus</name>
    <name type="common">Rhizopus microsporus var. azygosporus</name>
    <dbReference type="NCBI Taxonomy" id="86630"/>
    <lineage>
        <taxon>Eukaryota</taxon>
        <taxon>Fungi</taxon>
        <taxon>Fungi incertae sedis</taxon>
        <taxon>Mucoromycota</taxon>
        <taxon>Mucoromycotina</taxon>
        <taxon>Mucoromycetes</taxon>
        <taxon>Mucorales</taxon>
        <taxon>Mucorineae</taxon>
        <taxon>Rhizopodaceae</taxon>
        <taxon>Rhizopus</taxon>
    </lineage>
</organism>
<dbReference type="AlphaFoldDB" id="A0A367IXB7"/>
<feature type="compositionally biased region" description="Polar residues" evidence="1">
    <location>
        <begin position="1"/>
        <end position="22"/>
    </location>
</feature>
<dbReference type="InterPro" id="IPR012677">
    <property type="entry name" value="Nucleotide-bd_a/b_plait_sf"/>
</dbReference>
<protein>
    <recommendedName>
        <fullName evidence="4">RRM domain-containing protein</fullName>
    </recommendedName>
</protein>
<proteinExistence type="predicted"/>
<evidence type="ECO:0008006" key="4">
    <source>
        <dbReference type="Google" id="ProtNLM"/>
    </source>
</evidence>
<evidence type="ECO:0000313" key="2">
    <source>
        <dbReference type="EMBL" id="RCH82121.1"/>
    </source>
</evidence>
<evidence type="ECO:0000256" key="1">
    <source>
        <dbReference type="SAM" id="MobiDB-lite"/>
    </source>
</evidence>
<dbReference type="Proteomes" id="UP000252139">
    <property type="component" value="Unassembled WGS sequence"/>
</dbReference>
<dbReference type="Gene3D" id="3.30.70.330">
    <property type="match status" value="1"/>
</dbReference>
<feature type="non-terminal residue" evidence="2">
    <location>
        <position position="196"/>
    </location>
</feature>
<reference evidence="2 3" key="1">
    <citation type="journal article" date="2018" name="G3 (Bethesda)">
        <title>Phylogenetic and Phylogenomic Definition of Rhizopus Species.</title>
        <authorList>
            <person name="Gryganskyi A.P."/>
            <person name="Golan J."/>
            <person name="Dolatabadi S."/>
            <person name="Mondo S."/>
            <person name="Robb S."/>
            <person name="Idnurm A."/>
            <person name="Muszewska A."/>
            <person name="Steczkiewicz K."/>
            <person name="Masonjones S."/>
            <person name="Liao H.L."/>
            <person name="Gajdeczka M.T."/>
            <person name="Anike F."/>
            <person name="Vuek A."/>
            <person name="Anishchenko I.M."/>
            <person name="Voigt K."/>
            <person name="de Hoog G.S."/>
            <person name="Smith M.E."/>
            <person name="Heitman J."/>
            <person name="Vilgalys R."/>
            <person name="Stajich J.E."/>
        </authorList>
    </citation>
    <scope>NUCLEOTIDE SEQUENCE [LARGE SCALE GENOMIC DNA]</scope>
    <source>
        <strain evidence="2 3">CBS 357.93</strain>
    </source>
</reference>
<dbReference type="OrthoDB" id="6159137at2759"/>